<protein>
    <submittedName>
        <fullName evidence="1">Uncharacterized protein</fullName>
    </submittedName>
</protein>
<evidence type="ECO:0000313" key="1">
    <source>
        <dbReference type="EMBL" id="BCS86859.1"/>
    </source>
</evidence>
<organism evidence="1 2">
    <name type="scientific">Pseudodesulfovibrio sediminis</name>
    <dbReference type="NCBI Taxonomy" id="2810563"/>
    <lineage>
        <taxon>Bacteria</taxon>
        <taxon>Pseudomonadati</taxon>
        <taxon>Thermodesulfobacteriota</taxon>
        <taxon>Desulfovibrionia</taxon>
        <taxon>Desulfovibrionales</taxon>
        <taxon>Desulfovibrionaceae</taxon>
    </lineage>
</organism>
<keyword evidence="2" id="KW-1185">Reference proteome</keyword>
<dbReference type="Proteomes" id="UP001053296">
    <property type="component" value="Chromosome"/>
</dbReference>
<name>A0ABM8HWB3_9BACT</name>
<reference evidence="1" key="1">
    <citation type="journal article" date="2022" name="Arch. Microbiol.">
        <title>Pseudodesulfovibrio sediminis sp. nov., a mesophilic and neutrophilic sulfate-reducing bacterium isolated from sediment of a brackish lake.</title>
        <authorList>
            <person name="Takahashi A."/>
            <person name="Kojima H."/>
            <person name="Watanabe M."/>
            <person name="Fukui M."/>
        </authorList>
    </citation>
    <scope>NUCLEOTIDE SEQUENCE</scope>
    <source>
        <strain evidence="1">SF6</strain>
    </source>
</reference>
<dbReference type="RefSeq" id="WP_229592512.1">
    <property type="nucleotide sequence ID" value="NZ_AP024485.1"/>
</dbReference>
<evidence type="ECO:0000313" key="2">
    <source>
        <dbReference type="Proteomes" id="UP001053296"/>
    </source>
</evidence>
<dbReference type="EMBL" id="AP024485">
    <property type="protein sequence ID" value="BCS86859.1"/>
    <property type="molecule type" value="Genomic_DNA"/>
</dbReference>
<proteinExistence type="predicted"/>
<accession>A0ABM8HWB3</accession>
<gene>
    <name evidence="1" type="ORF">PSDVSF_01010</name>
</gene>
<sequence>MSSTIEPGVNKTVVEQAMRHINHHGGIYEDWYVGIEEEGSDRDDTSNRQLIRYETASEDEAKLTMSWLLGLGFMADDEYGAEPTILFVYTNKKVQQD</sequence>